<dbReference type="RefSeq" id="WP_152217424.1">
    <property type="nucleotide sequence ID" value="NZ_WESC01000018.1"/>
</dbReference>
<dbReference type="UniPathway" id="UPA00248">
    <property type="reaction ID" value="UER00314"/>
</dbReference>
<keyword evidence="3 5" id="KW-0745">Spermidine biosynthesis</keyword>
<dbReference type="CDD" id="cd02440">
    <property type="entry name" value="AdoMet_MTases"/>
    <property type="match status" value="1"/>
</dbReference>
<dbReference type="GO" id="GO:0005829">
    <property type="term" value="C:cytosol"/>
    <property type="evidence" value="ECO:0007669"/>
    <property type="project" value="TreeGrafter"/>
</dbReference>
<dbReference type="InterPro" id="IPR029063">
    <property type="entry name" value="SAM-dependent_MTases_sf"/>
</dbReference>
<dbReference type="Pfam" id="PF01564">
    <property type="entry name" value="Spermine_synth"/>
    <property type="match status" value="1"/>
</dbReference>
<comment type="pathway">
    <text evidence="5">Amine and polyamine biosynthesis; spermidine biosynthesis; spermidine from putrescine: step 1/1.</text>
</comment>
<organism evidence="8 9">
    <name type="scientific">Parvibaculum sedimenti</name>
    <dbReference type="NCBI Taxonomy" id="2608632"/>
    <lineage>
        <taxon>Bacteria</taxon>
        <taxon>Pseudomonadati</taxon>
        <taxon>Pseudomonadota</taxon>
        <taxon>Alphaproteobacteria</taxon>
        <taxon>Hyphomicrobiales</taxon>
        <taxon>Parvibaculaceae</taxon>
        <taxon>Parvibaculum</taxon>
    </lineage>
</organism>
<feature type="binding site" evidence="5">
    <location>
        <position position="171"/>
    </location>
    <ligand>
        <name>S-methyl-5'-thioadenosine</name>
        <dbReference type="ChEBI" id="CHEBI:17509"/>
    </ligand>
</feature>
<dbReference type="GO" id="GO:0008295">
    <property type="term" value="P:spermidine biosynthetic process"/>
    <property type="evidence" value="ECO:0007669"/>
    <property type="project" value="UniProtKB-UniRule"/>
</dbReference>
<comment type="caution">
    <text evidence="8">The sequence shown here is derived from an EMBL/GenBank/DDBJ whole genome shotgun (WGS) entry which is preliminary data.</text>
</comment>
<feature type="binding site" evidence="5">
    <location>
        <begin position="146"/>
        <end position="147"/>
    </location>
    <ligand>
        <name>S-methyl-5'-thioadenosine</name>
        <dbReference type="ChEBI" id="CHEBI:17509"/>
    </ligand>
</feature>
<evidence type="ECO:0000313" key="8">
    <source>
        <dbReference type="EMBL" id="KAB7738658.1"/>
    </source>
</evidence>
<reference evidence="8 9" key="1">
    <citation type="submission" date="2019-09" db="EMBL/GenBank/DDBJ databases">
        <title>Parvibaculum sedimenti sp. nov., isolated from sediment.</title>
        <authorList>
            <person name="Wang Y."/>
        </authorList>
    </citation>
    <scope>NUCLEOTIDE SEQUENCE [LARGE SCALE GENOMIC DNA]</scope>
    <source>
        <strain evidence="8 9">HXT-9</strain>
    </source>
</reference>
<protein>
    <recommendedName>
        <fullName evidence="5">Polyamine aminopropyltransferase</fullName>
    </recommendedName>
    <alternativeName>
        <fullName evidence="5">Putrescine aminopropyltransferase</fullName>
        <shortName evidence="5">PAPT</shortName>
    </alternativeName>
    <alternativeName>
        <fullName evidence="5">Spermidine synthase</fullName>
        <shortName evidence="5">SPDS</shortName>
        <shortName evidence="5">SPDSY</shortName>
        <ecNumber evidence="5">2.5.1.16</ecNumber>
    </alternativeName>
</protein>
<evidence type="ECO:0000256" key="5">
    <source>
        <dbReference type="HAMAP-Rule" id="MF_00198"/>
    </source>
</evidence>
<feature type="binding site" evidence="5">
    <location>
        <position position="70"/>
    </location>
    <ligand>
        <name>spermidine</name>
        <dbReference type="ChEBI" id="CHEBI:57834"/>
    </ligand>
</feature>
<dbReference type="NCBIfam" id="NF002010">
    <property type="entry name" value="PRK00811.1"/>
    <property type="match status" value="1"/>
</dbReference>
<feature type="binding site" evidence="5">
    <location>
        <position position="39"/>
    </location>
    <ligand>
        <name>S-methyl-5'-thioadenosine</name>
        <dbReference type="ChEBI" id="CHEBI:17509"/>
    </ligand>
</feature>
<dbReference type="Pfam" id="PF17284">
    <property type="entry name" value="Spermine_synt_N"/>
    <property type="match status" value="1"/>
</dbReference>
<evidence type="ECO:0000256" key="2">
    <source>
        <dbReference type="ARBA" id="ARBA00022679"/>
    </source>
</evidence>
<dbReference type="HAMAP" id="MF_00198">
    <property type="entry name" value="Spermidine_synth"/>
    <property type="match status" value="1"/>
</dbReference>
<feature type="binding site" evidence="5">
    <location>
        <position position="114"/>
    </location>
    <ligand>
        <name>S-methyl-5'-thioadenosine</name>
        <dbReference type="ChEBI" id="CHEBI:17509"/>
    </ligand>
</feature>
<sequence length="294" mass="32329">MTDGKNGPRWVTETLHEEGGLRTSYRADRVLFEEGTEHQHLVIFDNPTFGRMMTLDGATQVTERDEFVYHEMMTHVPVLAHGNVKKLLIIGGGDGGILREAARHKGIEKITMVEIDPAVTDFSKSHLPMISAGAFGDPRLELVFADGSKFVEGEGETYDVIIVDSTDPVGPGAVLFEESFYRNARGRLTEGGIMVTQNGVPFLQPAELASTISKFHRLFKVCSCYLATIPTYVGGPMAMGIGTDDEFAKAVTVEALEHRFAAAGFKTRYYTPEVHKAAFALPAYVREIVDAARR</sequence>
<evidence type="ECO:0000259" key="7">
    <source>
        <dbReference type="PROSITE" id="PS51006"/>
    </source>
</evidence>
<dbReference type="GO" id="GO:0004766">
    <property type="term" value="F:spermidine synthase activity"/>
    <property type="evidence" value="ECO:0007669"/>
    <property type="project" value="UniProtKB-UniRule"/>
</dbReference>
<evidence type="ECO:0000256" key="1">
    <source>
        <dbReference type="ARBA" id="ARBA00007867"/>
    </source>
</evidence>
<dbReference type="PANTHER" id="PTHR11558:SF11">
    <property type="entry name" value="SPERMIDINE SYNTHASE"/>
    <property type="match status" value="1"/>
</dbReference>
<keyword evidence="9" id="KW-1185">Reference proteome</keyword>
<dbReference type="EMBL" id="WESC01000018">
    <property type="protein sequence ID" value="KAB7738658.1"/>
    <property type="molecule type" value="Genomic_DNA"/>
</dbReference>
<evidence type="ECO:0000256" key="6">
    <source>
        <dbReference type="PROSITE-ProRule" id="PRU00354"/>
    </source>
</evidence>
<name>A0A6N6VER4_9HYPH</name>
<feature type="active site" description="Proton acceptor" evidence="5 6">
    <location>
        <position position="164"/>
    </location>
</feature>
<comment type="similarity">
    <text evidence="1 5">Belongs to the spermidine/spermine synthase family.</text>
</comment>
<dbReference type="EC" id="2.5.1.16" evidence="5"/>
<dbReference type="Proteomes" id="UP000468901">
    <property type="component" value="Unassembled WGS sequence"/>
</dbReference>
<dbReference type="InterPro" id="IPR001045">
    <property type="entry name" value="Spermi_synthase"/>
</dbReference>
<evidence type="ECO:0000313" key="9">
    <source>
        <dbReference type="Proteomes" id="UP000468901"/>
    </source>
</evidence>
<dbReference type="Gene3D" id="2.30.140.10">
    <property type="entry name" value="Spermidine synthase, tetramerisation domain"/>
    <property type="match status" value="1"/>
</dbReference>
<dbReference type="InterPro" id="IPR035246">
    <property type="entry name" value="Spermidine_synt_N"/>
</dbReference>
<dbReference type="NCBIfam" id="TIGR00417">
    <property type="entry name" value="speE"/>
    <property type="match status" value="1"/>
</dbReference>
<accession>A0A6N6VER4</accession>
<evidence type="ECO:0000256" key="4">
    <source>
        <dbReference type="ARBA" id="ARBA00023115"/>
    </source>
</evidence>
<gene>
    <name evidence="5 8" type="primary">speE</name>
    <name evidence="8" type="ORF">F2P47_16180</name>
</gene>
<dbReference type="PANTHER" id="PTHR11558">
    <property type="entry name" value="SPERMIDINE/SPERMINE SYNTHASE"/>
    <property type="match status" value="1"/>
</dbReference>
<dbReference type="SUPFAM" id="SSF53335">
    <property type="entry name" value="S-adenosyl-L-methionine-dependent methyltransferases"/>
    <property type="match status" value="1"/>
</dbReference>
<feature type="binding site" evidence="5">
    <location>
        <position position="94"/>
    </location>
    <ligand>
        <name>spermidine</name>
        <dbReference type="ChEBI" id="CHEBI:57834"/>
    </ligand>
</feature>
<comment type="subunit">
    <text evidence="5">Homodimer or homotetramer.</text>
</comment>
<keyword evidence="2 5" id="KW-0808">Transferase</keyword>
<dbReference type="Gene3D" id="3.40.50.150">
    <property type="entry name" value="Vaccinia Virus protein VP39"/>
    <property type="match status" value="1"/>
</dbReference>
<dbReference type="InterPro" id="IPR030374">
    <property type="entry name" value="PABS"/>
</dbReference>
<dbReference type="AlphaFoldDB" id="A0A6N6VER4"/>
<comment type="catalytic activity">
    <reaction evidence="5">
        <text>S-adenosyl 3-(methylsulfanyl)propylamine + putrescine = S-methyl-5'-thioadenosine + spermidine + H(+)</text>
        <dbReference type="Rhea" id="RHEA:12721"/>
        <dbReference type="ChEBI" id="CHEBI:15378"/>
        <dbReference type="ChEBI" id="CHEBI:17509"/>
        <dbReference type="ChEBI" id="CHEBI:57443"/>
        <dbReference type="ChEBI" id="CHEBI:57834"/>
        <dbReference type="ChEBI" id="CHEBI:326268"/>
        <dbReference type="EC" id="2.5.1.16"/>
    </reaction>
</comment>
<dbReference type="PROSITE" id="PS51006">
    <property type="entry name" value="PABS_2"/>
    <property type="match status" value="1"/>
</dbReference>
<evidence type="ECO:0000256" key="3">
    <source>
        <dbReference type="ARBA" id="ARBA00023066"/>
    </source>
</evidence>
<feature type="binding site" evidence="5">
    <location>
        <begin position="164"/>
        <end position="167"/>
    </location>
    <ligand>
        <name>spermidine</name>
        <dbReference type="ChEBI" id="CHEBI:57834"/>
    </ligand>
</feature>
<keyword evidence="4 5" id="KW-0620">Polyamine biosynthesis</keyword>
<feature type="domain" description="PABS" evidence="7">
    <location>
        <begin position="8"/>
        <end position="244"/>
    </location>
</feature>
<comment type="function">
    <text evidence="5">Catalyzes the irreversible transfer of a propylamine group from the amino donor S-adenosylmethioninamine (decarboxy-AdoMet) to putrescine (1,4-diaminobutane) to yield spermidine.</text>
</comment>
<dbReference type="InterPro" id="IPR037163">
    <property type="entry name" value="Spermidine_synt_N_sf"/>
</dbReference>
<proteinExistence type="inferred from homology"/>